<protein>
    <submittedName>
        <fullName evidence="1">Transmembrane protein 53-like</fullName>
    </submittedName>
</protein>
<dbReference type="InterPro" id="IPR029058">
    <property type="entry name" value="AB_hydrolase_fold"/>
</dbReference>
<dbReference type="SUPFAM" id="SSF53474">
    <property type="entry name" value="alpha/beta-Hydrolases"/>
    <property type="match status" value="1"/>
</dbReference>
<keyword evidence="1" id="KW-0812">Transmembrane</keyword>
<dbReference type="PANTHER" id="PTHR20908">
    <property type="entry name" value="LD15586P"/>
    <property type="match status" value="1"/>
</dbReference>
<reference evidence="1" key="1">
    <citation type="submission" date="2017-11" db="EMBL/GenBank/DDBJ databases">
        <title>The sensing device of the deep-sea amphipod.</title>
        <authorList>
            <person name="Kobayashi H."/>
            <person name="Nagahama T."/>
            <person name="Arai W."/>
            <person name="Sasagawa Y."/>
            <person name="Umeda M."/>
            <person name="Hayashi T."/>
            <person name="Nikaido I."/>
            <person name="Watanabe H."/>
            <person name="Oguri K."/>
            <person name="Kitazato H."/>
            <person name="Fujioka K."/>
            <person name="Kido Y."/>
            <person name="Takami H."/>
        </authorList>
    </citation>
    <scope>NUCLEOTIDE SEQUENCE</scope>
    <source>
        <tissue evidence="1">Whole body</tissue>
    </source>
</reference>
<dbReference type="AlphaFoldDB" id="A0A6A7FNZ2"/>
<dbReference type="PANTHER" id="PTHR20908:SF1">
    <property type="entry name" value="LD15586P"/>
    <property type="match status" value="1"/>
</dbReference>
<accession>A0A6A7FNZ2</accession>
<organism evidence="1">
    <name type="scientific">Hirondellea gigas</name>
    <dbReference type="NCBI Taxonomy" id="1518452"/>
    <lineage>
        <taxon>Eukaryota</taxon>
        <taxon>Metazoa</taxon>
        <taxon>Ecdysozoa</taxon>
        <taxon>Arthropoda</taxon>
        <taxon>Crustacea</taxon>
        <taxon>Multicrustacea</taxon>
        <taxon>Malacostraca</taxon>
        <taxon>Eumalacostraca</taxon>
        <taxon>Peracarida</taxon>
        <taxon>Amphipoda</taxon>
        <taxon>Amphilochidea</taxon>
        <taxon>Lysianassida</taxon>
        <taxon>Lysianassidira</taxon>
        <taxon>Lysianassoidea</taxon>
        <taxon>Lysianassidae</taxon>
        <taxon>Hirondellea</taxon>
    </lineage>
</organism>
<name>A0A6A7FNZ2_9CRUS</name>
<proteinExistence type="evidence at transcript level"/>
<dbReference type="GO" id="GO:0017171">
    <property type="term" value="F:serine hydrolase activity"/>
    <property type="evidence" value="ECO:0007669"/>
    <property type="project" value="TreeGrafter"/>
</dbReference>
<evidence type="ECO:0000313" key="1">
    <source>
        <dbReference type="EMBL" id="LAC19755.1"/>
    </source>
</evidence>
<keyword evidence="1" id="KW-0472">Membrane</keyword>
<sequence>MDPQILRRLSKPKFKSSDPYNNDHLPVLPVANFRNLSTNALSIYAYQRKIKSTKLSEYLELLQPETEEGTFSQVHRKRNKEHRPLVLMYPWLMAQDKHVEKYTRLYTDLGIDVLKVTIRPLALLNPVPRAQVAAAEVLEFLLEKEDFNKLFIHGMSVGGYGFMEVMTKMEQNEDRYLCIRSRFTGQVWDSPCDLPGLKEGVARSVTDNQRLQAWVMDALDWFLEFRYQKATRHYVKTQDMFHKNYLDAPALYLYSRADVVSKANINTDLADNWNGRGYQVFSKVFNESKHVGHYSKYKVEYKANIYAFLHHIGMLKYAGINLED</sequence>
<dbReference type="Pfam" id="PF05705">
    <property type="entry name" value="DUF829"/>
    <property type="match status" value="1"/>
</dbReference>
<dbReference type="InterPro" id="IPR008547">
    <property type="entry name" value="DUF829_TMEM53"/>
</dbReference>
<dbReference type="Gene3D" id="3.40.50.1820">
    <property type="entry name" value="alpha/beta hydrolase"/>
    <property type="match status" value="1"/>
</dbReference>
<dbReference type="EMBL" id="IACT01000334">
    <property type="protein sequence ID" value="LAC19755.1"/>
    <property type="molecule type" value="mRNA"/>
</dbReference>